<comment type="caution">
    <text evidence="1">The sequence shown here is derived from an EMBL/GenBank/DDBJ whole genome shotgun (WGS) entry which is preliminary data.</text>
</comment>
<accession>A0A2S9VEN0</accession>
<evidence type="ECO:0000313" key="1">
    <source>
        <dbReference type="EMBL" id="PRO74917.1"/>
    </source>
</evidence>
<protein>
    <submittedName>
        <fullName evidence="1">Uncharacterized protein</fullName>
    </submittedName>
</protein>
<proteinExistence type="predicted"/>
<name>A0A2S9VEN0_9ALTE</name>
<gene>
    <name evidence="1" type="ORF">C6Y40_03740</name>
</gene>
<dbReference type="Proteomes" id="UP000238949">
    <property type="component" value="Unassembled WGS sequence"/>
</dbReference>
<reference evidence="2" key="1">
    <citation type="journal article" date="2020" name="Int. J. Syst. Evol. Microbiol.">
        <title>Alteromonas alba sp. nov., a marine bacterium isolated from the seawater of the West Pacific Ocean.</title>
        <authorList>
            <person name="Sun C."/>
            <person name="Wu Y.-H."/>
            <person name="Xamxidin M."/>
            <person name="Cheng H."/>
            <person name="Xu X.-W."/>
        </authorList>
    </citation>
    <scope>NUCLEOTIDE SEQUENCE [LARGE SCALE GENOMIC DNA]</scope>
    <source>
        <strain evidence="2">190</strain>
    </source>
</reference>
<organism evidence="1 2">
    <name type="scientific">Alteromonas alba</name>
    <dbReference type="NCBI Taxonomy" id="2079529"/>
    <lineage>
        <taxon>Bacteria</taxon>
        <taxon>Pseudomonadati</taxon>
        <taxon>Pseudomonadota</taxon>
        <taxon>Gammaproteobacteria</taxon>
        <taxon>Alteromonadales</taxon>
        <taxon>Alteromonadaceae</taxon>
        <taxon>Alteromonas/Salinimonas group</taxon>
        <taxon>Alteromonas</taxon>
    </lineage>
</organism>
<evidence type="ECO:0000313" key="2">
    <source>
        <dbReference type="Proteomes" id="UP000238949"/>
    </source>
</evidence>
<keyword evidence="2" id="KW-1185">Reference proteome</keyword>
<dbReference type="AlphaFoldDB" id="A0A2S9VEN0"/>
<sequence>MDCIKQFCLQPHAVMFDNEELEAARRVCARVILGGLIISGHNSMCQVISENFKRECVAMNERYYAIASTLSAAWNICGEGAGNWQNISLYRTLRLCGERDFRIEALCIFDIEALFTMPLNEFETALKQYDVWLEASND</sequence>
<dbReference type="EMBL" id="PVNP01000030">
    <property type="protein sequence ID" value="PRO74917.1"/>
    <property type="molecule type" value="Genomic_DNA"/>
</dbReference>